<feature type="signal peptide" evidence="2">
    <location>
        <begin position="1"/>
        <end position="24"/>
    </location>
</feature>
<dbReference type="PANTHER" id="PTHR30290:SF83">
    <property type="entry name" value="ABC TRANSPORTER SUBSTRATE-BINDING PROTEIN"/>
    <property type="match status" value="1"/>
</dbReference>
<keyword evidence="5" id="KW-1185">Reference proteome</keyword>
<organism evidence="4 5">
    <name type="scientific">Knoellia aerolata DSM 18566</name>
    <dbReference type="NCBI Taxonomy" id="1385519"/>
    <lineage>
        <taxon>Bacteria</taxon>
        <taxon>Bacillati</taxon>
        <taxon>Actinomycetota</taxon>
        <taxon>Actinomycetes</taxon>
        <taxon>Micrococcales</taxon>
        <taxon>Intrasporangiaceae</taxon>
        <taxon>Knoellia</taxon>
    </lineage>
</organism>
<dbReference type="Proteomes" id="UP000030013">
    <property type="component" value="Unassembled WGS sequence"/>
</dbReference>
<dbReference type="PIRSF" id="PIRSF002741">
    <property type="entry name" value="MppA"/>
    <property type="match status" value="1"/>
</dbReference>
<reference evidence="4 5" key="1">
    <citation type="submission" date="2013-08" db="EMBL/GenBank/DDBJ databases">
        <title>The genome sequence of Knoellia aerolata.</title>
        <authorList>
            <person name="Zhu W."/>
            <person name="Wang G."/>
        </authorList>
    </citation>
    <scope>NUCLEOTIDE SEQUENCE [LARGE SCALE GENOMIC DNA]</scope>
    <source>
        <strain evidence="4 5">DSM 18566</strain>
    </source>
</reference>
<dbReference type="SUPFAM" id="SSF53850">
    <property type="entry name" value="Periplasmic binding protein-like II"/>
    <property type="match status" value="1"/>
</dbReference>
<dbReference type="RefSeq" id="WP_035931580.1">
    <property type="nucleotide sequence ID" value="NZ_AVPL01000001.1"/>
</dbReference>
<evidence type="ECO:0000256" key="2">
    <source>
        <dbReference type="SAM" id="SignalP"/>
    </source>
</evidence>
<dbReference type="CDD" id="cd00995">
    <property type="entry name" value="PBP2_NikA_DppA_OppA_like"/>
    <property type="match status" value="1"/>
</dbReference>
<evidence type="ECO:0000313" key="5">
    <source>
        <dbReference type="Proteomes" id="UP000030013"/>
    </source>
</evidence>
<protein>
    <submittedName>
        <fullName evidence="4">4-phytase</fullName>
    </submittedName>
</protein>
<dbReference type="Pfam" id="PF00496">
    <property type="entry name" value="SBP_bac_5"/>
    <property type="match status" value="1"/>
</dbReference>
<dbReference type="GO" id="GO:0015833">
    <property type="term" value="P:peptide transport"/>
    <property type="evidence" value="ECO:0007669"/>
    <property type="project" value="TreeGrafter"/>
</dbReference>
<evidence type="ECO:0000313" key="4">
    <source>
        <dbReference type="EMBL" id="KGN42951.1"/>
    </source>
</evidence>
<dbReference type="GO" id="GO:0042597">
    <property type="term" value="C:periplasmic space"/>
    <property type="evidence" value="ECO:0007669"/>
    <property type="project" value="UniProtKB-ARBA"/>
</dbReference>
<accession>A0A0A0K540</accession>
<dbReference type="Gene3D" id="3.90.76.10">
    <property type="entry name" value="Dipeptide-binding Protein, Domain 1"/>
    <property type="match status" value="1"/>
</dbReference>
<feature type="compositionally biased region" description="Low complexity" evidence="1">
    <location>
        <begin position="161"/>
        <end position="170"/>
    </location>
</feature>
<name>A0A0A0K540_9MICO</name>
<dbReference type="PANTHER" id="PTHR30290">
    <property type="entry name" value="PERIPLASMIC BINDING COMPONENT OF ABC TRANSPORTER"/>
    <property type="match status" value="1"/>
</dbReference>
<comment type="caution">
    <text evidence="4">The sequence shown here is derived from an EMBL/GenBank/DDBJ whole genome shotgun (WGS) entry which is preliminary data.</text>
</comment>
<feature type="chain" id="PRO_5038937310" evidence="2">
    <location>
        <begin position="25"/>
        <end position="549"/>
    </location>
</feature>
<evidence type="ECO:0000256" key="1">
    <source>
        <dbReference type="SAM" id="MobiDB-lite"/>
    </source>
</evidence>
<proteinExistence type="predicted"/>
<keyword evidence="2" id="KW-0732">Signal</keyword>
<dbReference type="PROSITE" id="PS51257">
    <property type="entry name" value="PROKAR_LIPOPROTEIN"/>
    <property type="match status" value="1"/>
</dbReference>
<sequence length="549" mass="60162">MARQRTRTWIAITAGAALALSACGGSQDEGTDSAEGEAENGGSFSMYVCEPEHLVPQNTNETCGGEVLGALFTPLVNFTPDTSELTYDGAIAESIQSEDQKVWTIKLKEGYTFHNGEPVDAQSYARAWNAGAYGPNAYGNNYFFANIEGYDALNPKDPDGDGPQKPAAPGTKELSGLEVVDDLTLRVTLTDPFSQFPLTVGYTAFFPLPKAYEDDPKAYQESPIGNGPFKMDGQWQHDQQIKVTRYEDYQGDKAKADAVTFKIYSNVNTAYNDLLGGNLDIMDSLPPERLSEARSQFGERFLERPSSSFTYVGFPLYDPKFKDARLRQAFSMAIDRQAIIDAVFNGSFQPAKSVVSPVVTGAREDPCGEACTYDPAKAKQLLEEAGGWTGPLTLWFNSGAGHEKWMEAVSNQLRTNLGITDVQFKSLAFAEYLGLLDAEEVTGPFRLGWVMDYPSPQNYLEPIHSTGGSSNNTTYSNPTVDKLIAEGNAAESVEAGIDAYHRAEDQILEDMPIIPMWFGKVQAGHSDRVDDVVIDAFTRVRLEDVTVQQ</sequence>
<dbReference type="eggNOG" id="COG4166">
    <property type="taxonomic scope" value="Bacteria"/>
</dbReference>
<dbReference type="GO" id="GO:0043190">
    <property type="term" value="C:ATP-binding cassette (ABC) transporter complex"/>
    <property type="evidence" value="ECO:0007669"/>
    <property type="project" value="InterPro"/>
</dbReference>
<dbReference type="InterPro" id="IPR039424">
    <property type="entry name" value="SBP_5"/>
</dbReference>
<dbReference type="GO" id="GO:1904680">
    <property type="term" value="F:peptide transmembrane transporter activity"/>
    <property type="evidence" value="ECO:0007669"/>
    <property type="project" value="TreeGrafter"/>
</dbReference>
<dbReference type="Gene3D" id="3.40.190.10">
    <property type="entry name" value="Periplasmic binding protein-like II"/>
    <property type="match status" value="1"/>
</dbReference>
<dbReference type="STRING" id="1385519.N801_04985"/>
<evidence type="ECO:0000259" key="3">
    <source>
        <dbReference type="Pfam" id="PF00496"/>
    </source>
</evidence>
<feature type="domain" description="Solute-binding protein family 5" evidence="3">
    <location>
        <begin position="89"/>
        <end position="470"/>
    </location>
</feature>
<feature type="region of interest" description="Disordered" evidence="1">
    <location>
        <begin position="154"/>
        <end position="173"/>
    </location>
</feature>
<dbReference type="EMBL" id="AVPL01000001">
    <property type="protein sequence ID" value="KGN42951.1"/>
    <property type="molecule type" value="Genomic_DNA"/>
</dbReference>
<dbReference type="Gene3D" id="3.10.105.10">
    <property type="entry name" value="Dipeptide-binding Protein, Domain 3"/>
    <property type="match status" value="1"/>
</dbReference>
<dbReference type="InterPro" id="IPR000914">
    <property type="entry name" value="SBP_5_dom"/>
</dbReference>
<gene>
    <name evidence="4" type="ORF">N801_04985</name>
</gene>
<dbReference type="InterPro" id="IPR030678">
    <property type="entry name" value="Peptide/Ni-bd"/>
</dbReference>
<dbReference type="OrthoDB" id="9046151at2"/>
<dbReference type="AlphaFoldDB" id="A0A0A0K540"/>